<dbReference type="Gene3D" id="3.40.50.720">
    <property type="entry name" value="NAD(P)-binding Rossmann-like Domain"/>
    <property type="match status" value="1"/>
</dbReference>
<keyword evidence="6" id="KW-0503">Monooxygenase</keyword>
<name>A0A135SRZ3_9PEZI</name>
<dbReference type="Proteomes" id="UP000070054">
    <property type="component" value="Unassembled WGS sequence"/>
</dbReference>
<keyword evidence="5" id="KW-0560">Oxidoreductase</keyword>
<dbReference type="SUPFAM" id="SSF51735">
    <property type="entry name" value="NAD(P)-binding Rossmann-fold domains"/>
    <property type="match status" value="1"/>
</dbReference>
<evidence type="ECO:0000256" key="1">
    <source>
        <dbReference type="ARBA" id="ARBA00010139"/>
    </source>
</evidence>
<dbReference type="OrthoDB" id="74360at2759"/>
<protein>
    <submittedName>
        <fullName evidence="6">Monooxygenase</fullName>
    </submittedName>
</protein>
<gene>
    <name evidence="6" type="ORF">CNYM01_06172</name>
</gene>
<keyword evidence="2" id="KW-0285">Flavoprotein</keyword>
<evidence type="ECO:0000256" key="5">
    <source>
        <dbReference type="ARBA" id="ARBA00023002"/>
    </source>
</evidence>
<evidence type="ECO:0000256" key="4">
    <source>
        <dbReference type="ARBA" id="ARBA00022857"/>
    </source>
</evidence>
<dbReference type="GO" id="GO:0050660">
    <property type="term" value="F:flavin adenine dinucleotide binding"/>
    <property type="evidence" value="ECO:0007669"/>
    <property type="project" value="InterPro"/>
</dbReference>
<evidence type="ECO:0000313" key="6">
    <source>
        <dbReference type="EMBL" id="KXH38682.1"/>
    </source>
</evidence>
<reference evidence="6 7" key="1">
    <citation type="submission" date="2014-02" db="EMBL/GenBank/DDBJ databases">
        <title>The genome sequence of Colletotrichum nymphaeae SA-01.</title>
        <authorList>
            <person name="Baroncelli R."/>
            <person name="Thon M.R."/>
        </authorList>
    </citation>
    <scope>NUCLEOTIDE SEQUENCE [LARGE SCALE GENOMIC DNA]</scope>
    <source>
        <strain evidence="6 7">SA-01</strain>
    </source>
</reference>
<dbReference type="InterPro" id="IPR020904">
    <property type="entry name" value="Sc_DH/Rdtase_CS"/>
</dbReference>
<dbReference type="PRINTS" id="PR00080">
    <property type="entry name" value="SDRFAMILY"/>
</dbReference>
<dbReference type="PRINTS" id="PR00081">
    <property type="entry name" value="GDHRDH"/>
</dbReference>
<organism evidence="6 7">
    <name type="scientific">Colletotrichum nymphaeae SA-01</name>
    <dbReference type="NCBI Taxonomy" id="1460502"/>
    <lineage>
        <taxon>Eukaryota</taxon>
        <taxon>Fungi</taxon>
        <taxon>Dikarya</taxon>
        <taxon>Ascomycota</taxon>
        <taxon>Pezizomycotina</taxon>
        <taxon>Sordariomycetes</taxon>
        <taxon>Hypocreomycetidae</taxon>
        <taxon>Glomerellales</taxon>
        <taxon>Glomerellaceae</taxon>
        <taxon>Colletotrichum</taxon>
        <taxon>Colletotrichum acutatum species complex</taxon>
    </lineage>
</organism>
<comment type="caution">
    <text evidence="6">The sequence shown here is derived from an EMBL/GenBank/DDBJ whole genome shotgun (WGS) entry which is preliminary data.</text>
</comment>
<dbReference type="AlphaFoldDB" id="A0A135SRZ3"/>
<dbReference type="InterPro" id="IPR051209">
    <property type="entry name" value="FAD-bind_Monooxygenase_sf"/>
</dbReference>
<evidence type="ECO:0000256" key="2">
    <source>
        <dbReference type="ARBA" id="ARBA00022630"/>
    </source>
</evidence>
<dbReference type="InterPro" id="IPR036291">
    <property type="entry name" value="NAD(P)-bd_dom_sf"/>
</dbReference>
<dbReference type="InterPro" id="IPR002347">
    <property type="entry name" value="SDR_fam"/>
</dbReference>
<dbReference type="Pfam" id="PF00743">
    <property type="entry name" value="FMO-like"/>
    <property type="match status" value="1"/>
</dbReference>
<dbReference type="Gene3D" id="3.50.50.60">
    <property type="entry name" value="FAD/NAD(P)-binding domain"/>
    <property type="match status" value="2"/>
</dbReference>
<dbReference type="InterPro" id="IPR020946">
    <property type="entry name" value="Flavin_mOase-like"/>
</dbReference>
<dbReference type="PANTHER" id="PTHR42877:SF10">
    <property type="entry name" value="L-ORNITHINE N(5)-OXYGENASE"/>
    <property type="match status" value="1"/>
</dbReference>
<keyword evidence="7" id="KW-1185">Reference proteome</keyword>
<dbReference type="GO" id="GO:0050661">
    <property type="term" value="F:NADP binding"/>
    <property type="evidence" value="ECO:0007669"/>
    <property type="project" value="InterPro"/>
</dbReference>
<comment type="similarity">
    <text evidence="1">Belongs to the FAD-binding monooxygenase family.</text>
</comment>
<dbReference type="Pfam" id="PF00106">
    <property type="entry name" value="adh_short"/>
    <property type="match status" value="1"/>
</dbReference>
<proteinExistence type="inferred from homology"/>
<dbReference type="PROSITE" id="PS00061">
    <property type="entry name" value="ADH_SHORT"/>
    <property type="match status" value="1"/>
</dbReference>
<dbReference type="SUPFAM" id="SSF51905">
    <property type="entry name" value="FAD/NAD(P)-binding domain"/>
    <property type="match status" value="2"/>
</dbReference>
<dbReference type="EMBL" id="JEMN01001390">
    <property type="protein sequence ID" value="KXH38682.1"/>
    <property type="molecule type" value="Genomic_DNA"/>
</dbReference>
<evidence type="ECO:0000313" key="7">
    <source>
        <dbReference type="Proteomes" id="UP000070054"/>
    </source>
</evidence>
<sequence>MPFTIDTVAVFLRGTILNPALVAAVAGAATLSLDQAVLAANKIPFTITQLQLASCMLAAAGVGLRLHEYLTRGTANNWTTDSTWDWSKEIVVVTGASGAIGIGAGVVRDLLARNPQTTIVVVDYVPMAWQPAPGTGTNLHYYQCDLSDKENIRSLCQRIRAEVGDPTVLVNNAGLGRGATVMEGTYADVELTINTNLLAPFLLVKEFLPHIVRRNHGHIVNVSSMSSVMPPAQIADYAATKAGLAALHESLQLELKYIHNAPKVRLTLGILSFIKTAMFSGETGQSAFVFPLLEPDAVAGAFTDALYSGYGRVIYLPGIMRYIAMLRSSPEWFWRIARESTAGLKVNFKGYQKVDEKTGKLEVSASDTNFTLLTLTIFNMAKVIDVSETENVSYSQFACIGSGFAAIGLGATLKRWYGIEDVKFFERHSQLGGTWFINRYPGTSGTSQSWPSSPKTVLQNSELTASGVSVGCACDVPSALYSFSFEPNPHWTRVLPTYSEIWEYLNNVAHKYNLVRNMSFDVLVERCEWIEERARWRLSMRHLKSGATFFHECQFLFAGTGALVTPNDIDVPGADTFKGVIEHTGRWRPDIELEGKKVVLFGNGCTAAQVVPSIVHKTKSLTQIVRSKHWIFPPIDRKVPDVIRSGLKTVPGLARLLRFIVFAAAESSLQGFPLTEAASKYRAGQKKVAEEYMRSTAPAEYHDLLIPEFEIGCKRRIFDSGYLKSLHAENLTLTNEKALEIVPEGVRTAKGLIEADVIILANGYHTNEFVAGVNVIGRDGETIPSHWKSFGGPEGYNCSMMNNFPNFVMIMGPNAATGHTSSIMALENSINYALRVFKPALEGRASTAVIKREAEEAYTDTIQDALQHRVWNSGCSSWYFQKSADGTKTWNAMSYPYTQGYFWYRCLFPVWSDWEYSGQTSPVSSIKKRQPRALLFVITTLLGLAAWGTFDKTGFIAAVAQARLSFEALVASIPK</sequence>
<keyword evidence="3" id="KW-0274">FAD</keyword>
<evidence type="ECO:0000256" key="3">
    <source>
        <dbReference type="ARBA" id="ARBA00022827"/>
    </source>
</evidence>
<dbReference type="InterPro" id="IPR036188">
    <property type="entry name" value="FAD/NAD-bd_sf"/>
</dbReference>
<dbReference type="GO" id="GO:0004499">
    <property type="term" value="F:N,N-dimethylaniline monooxygenase activity"/>
    <property type="evidence" value="ECO:0007669"/>
    <property type="project" value="InterPro"/>
</dbReference>
<keyword evidence="4" id="KW-0521">NADP</keyword>
<accession>A0A135SRZ3</accession>
<dbReference type="PANTHER" id="PTHR42877">
    <property type="entry name" value="L-ORNITHINE N(5)-MONOOXYGENASE-RELATED"/>
    <property type="match status" value="1"/>
</dbReference>